<accession>A0A1X7FXB0</accession>
<evidence type="ECO:0000313" key="2">
    <source>
        <dbReference type="EMBL" id="SMF60422.1"/>
    </source>
</evidence>
<keyword evidence="1" id="KW-1133">Transmembrane helix</keyword>
<evidence type="ECO:0000256" key="1">
    <source>
        <dbReference type="SAM" id="Phobius"/>
    </source>
</evidence>
<dbReference type="Proteomes" id="UP000192934">
    <property type="component" value="Chromosome I"/>
</dbReference>
<sequence length="34" mass="3845">MPALLASDMFWLTMAIGFVLVTVLAWRGDDREAF</sequence>
<dbReference type="AlphaFoldDB" id="A0A1X7FXB0"/>
<organism evidence="2 3">
    <name type="scientific">Allosphingosinicella indica</name>
    <dbReference type="NCBI Taxonomy" id="941907"/>
    <lineage>
        <taxon>Bacteria</taxon>
        <taxon>Pseudomonadati</taxon>
        <taxon>Pseudomonadota</taxon>
        <taxon>Alphaproteobacteria</taxon>
        <taxon>Sphingomonadales</taxon>
        <taxon>Sphingomonadaceae</taxon>
        <taxon>Allosphingosinicella</taxon>
    </lineage>
</organism>
<feature type="transmembrane region" description="Helical" evidence="1">
    <location>
        <begin position="6"/>
        <end position="26"/>
    </location>
</feature>
<name>A0A1X7FXB0_9SPHN</name>
<protein>
    <submittedName>
        <fullName evidence="2">Uncharacterized protein</fullName>
    </submittedName>
</protein>
<keyword evidence="1" id="KW-0812">Transmembrane</keyword>
<keyword evidence="3" id="KW-1185">Reference proteome</keyword>
<evidence type="ECO:0000313" key="3">
    <source>
        <dbReference type="Proteomes" id="UP000192934"/>
    </source>
</evidence>
<gene>
    <name evidence="2" type="ORF">SAMN06295910_0005</name>
</gene>
<reference evidence="3" key="1">
    <citation type="submission" date="2017-04" db="EMBL/GenBank/DDBJ databases">
        <authorList>
            <person name="Varghese N."/>
            <person name="Submissions S."/>
        </authorList>
    </citation>
    <scope>NUCLEOTIDE SEQUENCE [LARGE SCALE GENOMIC DNA]</scope>
    <source>
        <strain evidence="3">Dd16</strain>
    </source>
</reference>
<proteinExistence type="predicted"/>
<dbReference type="EMBL" id="LT840185">
    <property type="protein sequence ID" value="SMF60422.1"/>
    <property type="molecule type" value="Genomic_DNA"/>
</dbReference>
<keyword evidence="1" id="KW-0472">Membrane</keyword>